<dbReference type="PROSITE" id="PS00518">
    <property type="entry name" value="ZF_RING_1"/>
    <property type="match status" value="1"/>
</dbReference>
<comment type="catalytic activity">
    <reaction evidence="8">
        <text>a 1,2-diacyl-sn-glycero-3-phosphocholine + H2O = a 1-acyl-sn-glycero-3-phosphocholine + a fatty acid + H(+)</text>
        <dbReference type="Rhea" id="RHEA:15801"/>
        <dbReference type="ChEBI" id="CHEBI:15377"/>
        <dbReference type="ChEBI" id="CHEBI:15378"/>
        <dbReference type="ChEBI" id="CHEBI:28868"/>
        <dbReference type="ChEBI" id="CHEBI:57643"/>
        <dbReference type="ChEBI" id="CHEBI:58168"/>
        <dbReference type="EC" id="3.1.1.4"/>
    </reaction>
    <physiologicalReaction direction="left-to-right" evidence="8">
        <dbReference type="Rhea" id="RHEA:15802"/>
    </physiologicalReaction>
</comment>
<evidence type="ECO:0000256" key="3">
    <source>
        <dbReference type="ARBA" id="ARBA00022771"/>
    </source>
</evidence>
<dbReference type="PROSITE" id="PS50088">
    <property type="entry name" value="ANK_REPEAT"/>
    <property type="match status" value="1"/>
</dbReference>
<feature type="repeat" description="ANK" evidence="9">
    <location>
        <begin position="1383"/>
        <end position="1408"/>
    </location>
</feature>
<evidence type="ECO:0000259" key="12">
    <source>
        <dbReference type="PROSITE" id="PS51635"/>
    </source>
</evidence>
<dbReference type="RefSeq" id="XP_001225126.1">
    <property type="nucleotide sequence ID" value="XM_001225125.1"/>
</dbReference>
<evidence type="ECO:0000313" key="14">
    <source>
        <dbReference type="Proteomes" id="UP000001056"/>
    </source>
</evidence>
<evidence type="ECO:0000256" key="7">
    <source>
        <dbReference type="ARBA" id="ARBA00023098"/>
    </source>
</evidence>
<dbReference type="GO" id="GO:0047499">
    <property type="term" value="F:calcium-independent phospholipase A2 activity"/>
    <property type="evidence" value="ECO:0007669"/>
    <property type="project" value="TreeGrafter"/>
</dbReference>
<evidence type="ECO:0000256" key="8">
    <source>
        <dbReference type="ARBA" id="ARBA00023422"/>
    </source>
</evidence>
<dbReference type="eggNOG" id="KOG4231">
    <property type="taxonomic scope" value="Eukaryota"/>
</dbReference>
<dbReference type="SUPFAM" id="SSF49899">
    <property type="entry name" value="Concanavalin A-like lectins/glucanases"/>
    <property type="match status" value="1"/>
</dbReference>
<dbReference type="InParanoid" id="Q2GX34"/>
<dbReference type="GeneID" id="4393389"/>
<accession>Q2GX34</accession>
<dbReference type="PROSITE" id="PS51635">
    <property type="entry name" value="PNPLA"/>
    <property type="match status" value="1"/>
</dbReference>
<feature type="domain" description="PNPLA" evidence="12">
    <location>
        <begin position="783"/>
        <end position="981"/>
    </location>
</feature>
<dbReference type="EC" id="3.1.1.4" evidence="1"/>
<gene>
    <name evidence="13" type="ORF">CHGG_07470</name>
</gene>
<feature type="short sequence motif" description="GXSXG" evidence="10">
    <location>
        <begin position="821"/>
        <end position="825"/>
    </location>
</feature>
<dbReference type="InterPro" id="IPR002110">
    <property type="entry name" value="Ankyrin_rpt"/>
</dbReference>
<sequence>MRRLKLFRRFHRQKEASCSPQPSSPRSSESSEVFPLVGGSSAKHYDTGTPFHSEIEAREVEVCPGPPKDYMSPVSRVEHDVGMDLALQPPPPYQQSEQFQVPLLTSAAGTQKPTPARVKPRASLEQAECTTVPAPTLSPAPNEQVLGVDTSTNLSPSRPQKCDDCEQERSVIWFCRACNLAFCDECWGRQLPHKKNKPGDVAHEKTNTEIAEKVKNVLTPPADEITREQLHHEDEMTAWFGPSGIERRDRGKASHLKHSSPIIGRGGSHHPTSEDVHLYLDPRTAQTGHPIMMVDCEGLDGGELDPAGAKFRFKRREGEKKKAMEDDGYFKALGISSEYKLQWSVGDTGKTRGFAVTHLYPRLIYAFSDVIVFVLHNARLYYLHVIIVLNKHEDFESADTTAILEDISSIIEKNKTLSKWAAHWRERGKAIEKLSHLVHCYYSSVEIMRVPGKDRPQLVHDRVKNLQSSIKKSCTAAQTARSRAGLLLEVEGLQTYMHEAFSIFSAELDSPFDFIKTSHLMSRLSTDFSNSLLRLLRDVVNLWKDKMEVSVFQLLFEINWLVASCINLDATRQGIQGTSADIMLRYVTQLDEVLETFCNQLWPCETWDLISKPSTRCINTRFGHTKGHQSKNGKVFLAGSYKSSVHFDAYRQKFLASIYWNLDHISTTVGSRDVTRLHAAAQVHQGIIQSFFRQADPPHERPRGASRLTSRSSCFCCFVEPGEHPMPCEHVLCTPCVMLYGKHSQMTRMEPELSSCPIGCRWSKDAAPQVVRLKPKSAGVRVLSLDGGGIRGLVELETLRQIEIALGGNLPIQAFFDLMVGTSTGGIVALGLGAMGWSVNTCIDRFRELCTEAFTRRRGGILVESFYHSKYQTTTLESALQKAFSDHRLLFGGGCQPNSSIPAVKVAVTSFSLVENKTAVLSNYNRPCTVRTTAAEELKIWEAARATSAAPQYFQKFLHGPSRKTYLDGAMLHNNPVEIAEQERTALWPDVPYPDVMLSLGTGHSLVDQSFPSRMRLMRSKTGIVTYMQNLIALLRMNMETTLNCDEAWLKYEHLVRAIAGRFDAAIPMFRITPTLQGQLPALDETAKVKDLNEQASRALQGDCTITKIAAQLVASSFYFELESIVDGYGERFKATASLGRHLRDQTRVVSQRPLRVHVSIRDNQGIRAEVAAVDLSNMVRSMVQNEPYSERLSFDLKHKAAPIEIRLQFGDAASSSCLISGFPRSLVPNSWSRERPISRLAGLDTNSSVGPLRDDRVLDWKPPERQDGMNAVDIQRYIDPSRKLGYNVDDPKRQDSRLRSHLLSRILPQSSENDASHLAKSRMNPIRAAHVRQRALELGLDPTDLTDVNWSRFFLALSQGDKALGKLILMSVKADINLQDRRGRTLLHIAALIGDEDAVHLLQQHGARSTRDRHSWLPIDIARREGFPQLFHLLSLTSLSPNDRQPLPLSYYPEPTEWAGSTNPSAVTISDNGLVAFFADKDASGPAERLTGARRSVISNHPIPPDMYEYYFEVEILGACRDGRVTAIGVTRFESMSRFGFQTLPGWDSNWGYHERCLADDKGHRSFSGVACKGVKGQLYPTVGFCCLGKVRAKFNVTPPAREEPQEVSVRHQEELEALDWIPSLGRGREDL</sequence>
<dbReference type="EMBL" id="CH408033">
    <property type="protein sequence ID" value="EAQ86217.1"/>
    <property type="molecule type" value="Genomic_DNA"/>
</dbReference>
<evidence type="ECO:0000256" key="6">
    <source>
        <dbReference type="ARBA" id="ARBA00022963"/>
    </source>
</evidence>
<dbReference type="InterPro" id="IPR013320">
    <property type="entry name" value="ConA-like_dom_sf"/>
</dbReference>
<keyword evidence="9" id="KW-0040">ANK repeat</keyword>
<reference evidence="14" key="1">
    <citation type="journal article" date="2015" name="Genome Announc.">
        <title>Draft genome sequence of the cellulolytic fungus Chaetomium globosum.</title>
        <authorList>
            <person name="Cuomo C.A."/>
            <person name="Untereiner W.A."/>
            <person name="Ma L.-J."/>
            <person name="Grabherr M."/>
            <person name="Birren B.W."/>
        </authorList>
    </citation>
    <scope>NUCLEOTIDE SEQUENCE [LARGE SCALE GENOMIC DNA]</scope>
    <source>
        <strain evidence="14">ATCC 6205 / CBS 148.51 / DSM 1962 / NBRC 6347 / NRRL 1970</strain>
    </source>
</reference>
<keyword evidence="2" id="KW-0479">Metal-binding</keyword>
<evidence type="ECO:0000313" key="13">
    <source>
        <dbReference type="EMBL" id="EAQ86217.1"/>
    </source>
</evidence>
<dbReference type="CDD" id="cd07199">
    <property type="entry name" value="Pat17_PNPLA8_PNPLA9_like"/>
    <property type="match status" value="1"/>
</dbReference>
<dbReference type="CDD" id="cd19757">
    <property type="entry name" value="Bbox1"/>
    <property type="match status" value="1"/>
</dbReference>
<evidence type="ECO:0000256" key="2">
    <source>
        <dbReference type="ARBA" id="ARBA00022723"/>
    </source>
</evidence>
<dbReference type="OrthoDB" id="194358at2759"/>
<feature type="region of interest" description="Disordered" evidence="11">
    <location>
        <begin position="11"/>
        <end position="49"/>
    </location>
</feature>
<dbReference type="PROSITE" id="PS50297">
    <property type="entry name" value="ANK_REP_REGION"/>
    <property type="match status" value="1"/>
</dbReference>
<evidence type="ECO:0000256" key="9">
    <source>
        <dbReference type="PROSITE-ProRule" id="PRU00023"/>
    </source>
</evidence>
<dbReference type="SUPFAM" id="SSF52151">
    <property type="entry name" value="FabD/lysophospholipase-like"/>
    <property type="match status" value="1"/>
</dbReference>
<dbReference type="Gene3D" id="3.40.1090.10">
    <property type="entry name" value="Cytosolic phospholipase A2 catalytic domain"/>
    <property type="match status" value="1"/>
</dbReference>
<dbReference type="InterPro" id="IPR036770">
    <property type="entry name" value="Ankyrin_rpt-contain_sf"/>
</dbReference>
<keyword evidence="6 10" id="KW-0442">Lipid degradation</keyword>
<dbReference type="InterPro" id="IPR017907">
    <property type="entry name" value="Znf_RING_CS"/>
</dbReference>
<organism evidence="13 14">
    <name type="scientific">Chaetomium globosum (strain ATCC 6205 / CBS 148.51 / DSM 1962 / NBRC 6347 / NRRL 1970)</name>
    <name type="common">Soil fungus</name>
    <dbReference type="NCBI Taxonomy" id="306901"/>
    <lineage>
        <taxon>Eukaryota</taxon>
        <taxon>Fungi</taxon>
        <taxon>Dikarya</taxon>
        <taxon>Ascomycota</taxon>
        <taxon>Pezizomycotina</taxon>
        <taxon>Sordariomycetes</taxon>
        <taxon>Sordariomycetidae</taxon>
        <taxon>Sordariales</taxon>
        <taxon>Chaetomiaceae</taxon>
        <taxon>Chaetomium</taxon>
    </lineage>
</organism>
<keyword evidence="14" id="KW-1185">Reference proteome</keyword>
<proteinExistence type="predicted"/>
<keyword evidence="4 10" id="KW-0378">Hydrolase</keyword>
<keyword evidence="3" id="KW-0863">Zinc-finger</keyword>
<evidence type="ECO:0000256" key="11">
    <source>
        <dbReference type="SAM" id="MobiDB-lite"/>
    </source>
</evidence>
<dbReference type="VEuPathDB" id="FungiDB:CHGG_07470"/>
<name>Q2GX34_CHAGB</name>
<feature type="active site" description="Proton acceptor" evidence="10">
    <location>
        <position position="968"/>
    </location>
</feature>
<dbReference type="Pfam" id="PF01734">
    <property type="entry name" value="Patatin"/>
    <property type="match status" value="1"/>
</dbReference>
<feature type="short sequence motif" description="DGA/G" evidence="10">
    <location>
        <begin position="968"/>
        <end position="970"/>
    </location>
</feature>
<dbReference type="InterPro" id="IPR016035">
    <property type="entry name" value="Acyl_Trfase/lysoPLipase"/>
</dbReference>
<dbReference type="GO" id="GO:0008270">
    <property type="term" value="F:zinc ion binding"/>
    <property type="evidence" value="ECO:0007669"/>
    <property type="project" value="UniProtKB-KW"/>
</dbReference>
<keyword evidence="5" id="KW-0862">Zinc</keyword>
<dbReference type="InterPro" id="IPR002641">
    <property type="entry name" value="PNPLA_dom"/>
</dbReference>
<feature type="compositionally biased region" description="Polar residues" evidence="11">
    <location>
        <begin position="149"/>
        <end position="158"/>
    </location>
</feature>
<keyword evidence="7 10" id="KW-0443">Lipid metabolism</keyword>
<feature type="short sequence motif" description="GXGXXG" evidence="10">
    <location>
        <begin position="787"/>
        <end position="792"/>
    </location>
</feature>
<evidence type="ECO:0000256" key="4">
    <source>
        <dbReference type="ARBA" id="ARBA00022801"/>
    </source>
</evidence>
<protein>
    <recommendedName>
        <fullName evidence="1">phospholipase A2</fullName>
        <ecNumber evidence="1">3.1.1.4</ecNumber>
    </recommendedName>
</protein>
<dbReference type="HOGENOM" id="CLU_243085_0_0_1"/>
<dbReference type="PANTHER" id="PTHR24185:SF1">
    <property type="entry name" value="CALCIUM-INDEPENDENT PHOSPHOLIPASE A2-GAMMA"/>
    <property type="match status" value="1"/>
</dbReference>
<dbReference type="Gene3D" id="1.25.40.20">
    <property type="entry name" value="Ankyrin repeat-containing domain"/>
    <property type="match status" value="1"/>
</dbReference>
<feature type="region of interest" description="Disordered" evidence="11">
    <location>
        <begin position="132"/>
        <end position="160"/>
    </location>
</feature>
<dbReference type="PANTHER" id="PTHR24185">
    <property type="entry name" value="CALCIUM-INDEPENDENT PHOSPHOLIPASE A2-GAMMA"/>
    <property type="match status" value="1"/>
</dbReference>
<dbReference type="Pfam" id="PF12796">
    <property type="entry name" value="Ank_2"/>
    <property type="match status" value="1"/>
</dbReference>
<dbReference type="InterPro" id="IPR043136">
    <property type="entry name" value="B30.2/SPRY_sf"/>
</dbReference>
<dbReference type="GO" id="GO:0046486">
    <property type="term" value="P:glycerolipid metabolic process"/>
    <property type="evidence" value="ECO:0007669"/>
    <property type="project" value="UniProtKB-ARBA"/>
</dbReference>
<dbReference type="GO" id="GO:0016042">
    <property type="term" value="P:lipid catabolic process"/>
    <property type="evidence" value="ECO:0007669"/>
    <property type="project" value="UniProtKB-UniRule"/>
</dbReference>
<feature type="active site" description="Nucleophile" evidence="10">
    <location>
        <position position="823"/>
    </location>
</feature>
<dbReference type="Gene3D" id="2.60.120.920">
    <property type="match status" value="1"/>
</dbReference>
<feature type="compositionally biased region" description="Low complexity" evidence="11">
    <location>
        <begin position="17"/>
        <end position="31"/>
    </location>
</feature>
<evidence type="ECO:0000256" key="10">
    <source>
        <dbReference type="PROSITE-ProRule" id="PRU01161"/>
    </source>
</evidence>
<dbReference type="SUPFAM" id="SSF48403">
    <property type="entry name" value="Ankyrin repeat"/>
    <property type="match status" value="1"/>
</dbReference>
<dbReference type="GO" id="GO:0016020">
    <property type="term" value="C:membrane"/>
    <property type="evidence" value="ECO:0007669"/>
    <property type="project" value="TreeGrafter"/>
</dbReference>
<dbReference type="GO" id="GO:0019369">
    <property type="term" value="P:arachidonate metabolic process"/>
    <property type="evidence" value="ECO:0007669"/>
    <property type="project" value="TreeGrafter"/>
</dbReference>
<evidence type="ECO:0000256" key="5">
    <source>
        <dbReference type="ARBA" id="ARBA00022833"/>
    </source>
</evidence>
<evidence type="ECO:0000256" key="1">
    <source>
        <dbReference type="ARBA" id="ARBA00013278"/>
    </source>
</evidence>
<dbReference type="Proteomes" id="UP000001056">
    <property type="component" value="Unassembled WGS sequence"/>
</dbReference>